<accession>A0ABU8INE5</accession>
<organism evidence="1 2">
    <name type="scientific">Paraburkholderia bengalensis</name>
    <dbReference type="NCBI Taxonomy" id="2747562"/>
    <lineage>
        <taxon>Bacteria</taxon>
        <taxon>Pseudomonadati</taxon>
        <taxon>Pseudomonadota</taxon>
        <taxon>Betaproteobacteria</taxon>
        <taxon>Burkholderiales</taxon>
        <taxon>Burkholderiaceae</taxon>
        <taxon>Paraburkholderia</taxon>
    </lineage>
</organism>
<name>A0ABU8INE5_9BURK</name>
<dbReference type="Proteomes" id="UP001386437">
    <property type="component" value="Unassembled WGS sequence"/>
</dbReference>
<dbReference type="RefSeq" id="WP_336597495.1">
    <property type="nucleotide sequence ID" value="NZ_JACFYJ010000008.1"/>
</dbReference>
<evidence type="ECO:0000313" key="1">
    <source>
        <dbReference type="EMBL" id="MEI5997129.1"/>
    </source>
</evidence>
<protein>
    <submittedName>
        <fullName evidence="1">Uncharacterized protein</fullName>
    </submittedName>
</protein>
<gene>
    <name evidence="1" type="ORF">H3V53_07915</name>
</gene>
<reference evidence="1 2" key="1">
    <citation type="journal article" date="2022" name="Arch. Microbiol.">
        <title>Paraburkholderia bengalensis sp. nov. isolated from roots of Oryza sativa, IR64.</title>
        <authorList>
            <person name="Nag P."/>
            <person name="Mondal N."/>
            <person name="Sarkar J."/>
            <person name="Das S."/>
        </authorList>
    </citation>
    <scope>NUCLEOTIDE SEQUENCE [LARGE SCALE GENOMIC DNA]</scope>
    <source>
        <strain evidence="1 2">IR64_4_BI</strain>
    </source>
</reference>
<keyword evidence="2" id="KW-1185">Reference proteome</keyword>
<comment type="caution">
    <text evidence="1">The sequence shown here is derived from an EMBL/GenBank/DDBJ whole genome shotgun (WGS) entry which is preliminary data.</text>
</comment>
<proteinExistence type="predicted"/>
<evidence type="ECO:0000313" key="2">
    <source>
        <dbReference type="Proteomes" id="UP001386437"/>
    </source>
</evidence>
<dbReference type="EMBL" id="JACFYJ010000008">
    <property type="protein sequence ID" value="MEI5997129.1"/>
    <property type="molecule type" value="Genomic_DNA"/>
</dbReference>
<sequence>MSFLFAPSFGVVDMKSNSVHASGGWNNAVTATTAEDIGALTVEMLLREPRIVNEVVRVAGDTMTYRRLADALGCVNVASIPSMFAGTRTQRTLDVASADAEMLLLRANSEDFESLRRLAQLPKHRKPILDMPGFGNHSVA</sequence>